<accession>A0A0R2LA42</accession>
<name>A0A0R2LA42_9LACO</name>
<evidence type="ECO:0000313" key="4">
    <source>
        <dbReference type="Proteomes" id="UP000051139"/>
    </source>
</evidence>
<evidence type="ECO:0000256" key="1">
    <source>
        <dbReference type="SAM" id="MobiDB-lite"/>
    </source>
</evidence>
<reference evidence="3 4" key="1">
    <citation type="journal article" date="2015" name="Genome Announc.">
        <title>Expanding the biotechnology potential of lactobacilli through comparative genomics of 213 strains and associated genera.</title>
        <authorList>
            <person name="Sun Z."/>
            <person name="Harris H.M."/>
            <person name="McCann A."/>
            <person name="Guo C."/>
            <person name="Argimon S."/>
            <person name="Zhang W."/>
            <person name="Yang X."/>
            <person name="Jeffery I.B."/>
            <person name="Cooney J.C."/>
            <person name="Kagawa T.F."/>
            <person name="Liu W."/>
            <person name="Song Y."/>
            <person name="Salvetti E."/>
            <person name="Wrobel A."/>
            <person name="Rasinkangas P."/>
            <person name="Parkhill J."/>
            <person name="Rea M.C."/>
            <person name="O'Sullivan O."/>
            <person name="Ritari J."/>
            <person name="Douillard F.P."/>
            <person name="Paul Ross R."/>
            <person name="Yang R."/>
            <person name="Briner A.E."/>
            <person name="Felis G.E."/>
            <person name="de Vos W.M."/>
            <person name="Barrangou R."/>
            <person name="Klaenhammer T.R."/>
            <person name="Caufield P.W."/>
            <person name="Cui Y."/>
            <person name="Zhang H."/>
            <person name="O'Toole P.W."/>
        </authorList>
    </citation>
    <scope>NUCLEOTIDE SEQUENCE [LARGE SCALE GENOMIC DNA]</scope>
    <source>
        <strain evidence="3 4">DSM 22696</strain>
    </source>
</reference>
<organism evidence="3 4">
    <name type="scientific">Furfurilactobacillus siliginis</name>
    <dbReference type="NCBI Taxonomy" id="348151"/>
    <lineage>
        <taxon>Bacteria</taxon>
        <taxon>Bacillati</taxon>
        <taxon>Bacillota</taxon>
        <taxon>Bacilli</taxon>
        <taxon>Lactobacillales</taxon>
        <taxon>Lactobacillaceae</taxon>
        <taxon>Furfurilactobacillus</taxon>
    </lineage>
</organism>
<dbReference type="EMBL" id="JQCB01000003">
    <property type="protein sequence ID" value="KRN96661.1"/>
    <property type="molecule type" value="Genomic_DNA"/>
</dbReference>
<dbReference type="InterPro" id="IPR053154">
    <property type="entry name" value="c-di-AMP_regulator"/>
</dbReference>
<protein>
    <submittedName>
        <fullName evidence="2">Cell surface protein</fullName>
    </submittedName>
</protein>
<evidence type="ECO:0000313" key="2">
    <source>
        <dbReference type="EMBL" id="GEK29355.1"/>
    </source>
</evidence>
<keyword evidence="4" id="KW-1185">Reference proteome</keyword>
<dbReference type="PANTHER" id="PTHR37804">
    <property type="entry name" value="CDAA REGULATORY PROTEIN CDAR"/>
    <property type="match status" value="1"/>
</dbReference>
<dbReference type="OrthoDB" id="2139417at2"/>
<dbReference type="AlphaFoldDB" id="A0A0R2LA42"/>
<reference evidence="2 5" key="2">
    <citation type="submission" date="2019-07" db="EMBL/GenBank/DDBJ databases">
        <title>Whole genome shotgun sequence of Lactobacillus siliginis NBRC 101315.</title>
        <authorList>
            <person name="Hosoyama A."/>
            <person name="Uohara A."/>
            <person name="Ohji S."/>
            <person name="Ichikawa N."/>
        </authorList>
    </citation>
    <scope>NUCLEOTIDE SEQUENCE [LARGE SCALE GENOMIC DNA]</scope>
    <source>
        <strain evidence="2 5">NBRC 101315</strain>
    </source>
</reference>
<dbReference type="Gene3D" id="2.170.120.30">
    <property type="match status" value="1"/>
</dbReference>
<dbReference type="Gene3D" id="2.170.120.40">
    <property type="entry name" value="YbbR-like domain"/>
    <property type="match status" value="1"/>
</dbReference>
<dbReference type="STRING" id="348151.IV55_GL001190"/>
<proteinExistence type="predicted"/>
<dbReference type="EMBL" id="BJUD01000048">
    <property type="protein sequence ID" value="GEK29355.1"/>
    <property type="molecule type" value="Genomic_DNA"/>
</dbReference>
<dbReference type="Proteomes" id="UP000051139">
    <property type="component" value="Unassembled WGS sequence"/>
</dbReference>
<dbReference type="PATRIC" id="fig|348151.3.peg.1220"/>
<evidence type="ECO:0000313" key="3">
    <source>
        <dbReference type="EMBL" id="KRN96661.1"/>
    </source>
</evidence>
<dbReference type="Proteomes" id="UP000321429">
    <property type="component" value="Unassembled WGS sequence"/>
</dbReference>
<feature type="region of interest" description="Disordered" evidence="1">
    <location>
        <begin position="327"/>
        <end position="365"/>
    </location>
</feature>
<gene>
    <name evidence="3" type="ORF">IV55_GL001190</name>
    <name evidence="2" type="ORF">LSI01_16660</name>
</gene>
<comment type="caution">
    <text evidence="3">The sequence shown here is derived from an EMBL/GenBank/DDBJ whole genome shotgun (WGS) entry which is preliminary data.</text>
</comment>
<sequence length="365" mass="38499">MKHFNRFLNSAWFYRLTALLFALVLVAYVNSTSDNNTRLSRQSKTSEVSSLTSTKTKTVSVPLQLNINSNKYFVTGYPERVKVKLTGPAALVTATSNTQNFSVQANLKGLSMGKHTVSLRADGINKELSYQIMPKQITVTIAKRKTIRVPVHVKYDAGNLATGYEVGTPTTSVSNVTVTGATDEVDQVAQVIAPINLTKNATSTISETVQLEAQDANGHTVNVVMTPATTVVRIPITSNESSKKVSIDYQPKNGAADRSYSISGDVSSLTAFGTKAGIAKLKDSIAASVDVAGLPVGTTKQQISLTPDISGIKSYSVTTANVTIKVTQGTDGSMSDNAAERSAPVQSSSSDDTSTASSSSADAAS</sequence>
<dbReference type="RefSeq" id="WP_057809313.1">
    <property type="nucleotide sequence ID" value="NZ_BJUD01000048.1"/>
</dbReference>
<dbReference type="PANTHER" id="PTHR37804:SF1">
    <property type="entry name" value="CDAA REGULATORY PROTEIN CDAR"/>
    <property type="match status" value="1"/>
</dbReference>
<dbReference type="Pfam" id="PF07949">
    <property type="entry name" value="YbbR"/>
    <property type="match status" value="2"/>
</dbReference>
<feature type="compositionally biased region" description="Polar residues" evidence="1">
    <location>
        <begin position="327"/>
        <end position="336"/>
    </location>
</feature>
<evidence type="ECO:0000313" key="5">
    <source>
        <dbReference type="Proteomes" id="UP000321429"/>
    </source>
</evidence>
<dbReference type="InterPro" id="IPR012505">
    <property type="entry name" value="YbbR"/>
</dbReference>
<feature type="compositionally biased region" description="Low complexity" evidence="1">
    <location>
        <begin position="347"/>
        <end position="365"/>
    </location>
</feature>